<keyword evidence="2 4" id="KW-0396">Initiation factor</keyword>
<dbReference type="GO" id="GO:0016020">
    <property type="term" value="C:membrane"/>
    <property type="evidence" value="ECO:0007669"/>
    <property type="project" value="TreeGrafter"/>
</dbReference>
<evidence type="ECO:0000313" key="10">
    <source>
        <dbReference type="Proteomes" id="UP000006334"/>
    </source>
</evidence>
<dbReference type="PROSITE" id="PS00938">
    <property type="entry name" value="IF3"/>
    <property type="match status" value="1"/>
</dbReference>
<keyword evidence="3 4" id="KW-0648">Protein biosynthesis</keyword>
<name>K6YS74_9ALTE</name>
<comment type="similarity">
    <text evidence="1 4 6">Belongs to the IF-3 family.</text>
</comment>
<dbReference type="Pfam" id="PF00707">
    <property type="entry name" value="IF3_C"/>
    <property type="match status" value="1"/>
</dbReference>
<dbReference type="InterPro" id="IPR036787">
    <property type="entry name" value="T_IF-3_N_sf"/>
</dbReference>
<dbReference type="eggNOG" id="COG0290">
    <property type="taxonomic scope" value="Bacteria"/>
</dbReference>
<dbReference type="GO" id="GO:0032790">
    <property type="term" value="P:ribosome disassembly"/>
    <property type="evidence" value="ECO:0007669"/>
    <property type="project" value="TreeGrafter"/>
</dbReference>
<proteinExistence type="inferred from homology"/>
<organism evidence="9 10">
    <name type="scientific">Aliiglaciecola lipolytica E3</name>
    <dbReference type="NCBI Taxonomy" id="1127673"/>
    <lineage>
        <taxon>Bacteria</taxon>
        <taxon>Pseudomonadati</taxon>
        <taxon>Pseudomonadota</taxon>
        <taxon>Gammaproteobacteria</taxon>
        <taxon>Alteromonadales</taxon>
        <taxon>Alteromonadaceae</taxon>
        <taxon>Aliiglaciecola</taxon>
    </lineage>
</organism>
<evidence type="ECO:0000313" key="9">
    <source>
        <dbReference type="EMBL" id="GAC14160.1"/>
    </source>
</evidence>
<evidence type="ECO:0000256" key="2">
    <source>
        <dbReference type="ARBA" id="ARBA00022540"/>
    </source>
</evidence>
<comment type="subunit">
    <text evidence="4 6">Monomer.</text>
</comment>
<evidence type="ECO:0000256" key="6">
    <source>
        <dbReference type="RuleBase" id="RU000646"/>
    </source>
</evidence>
<dbReference type="RefSeq" id="WP_008843976.1">
    <property type="nucleotide sequence ID" value="NZ_BAEN01000035.1"/>
</dbReference>
<dbReference type="Proteomes" id="UP000006334">
    <property type="component" value="Unassembled WGS sequence"/>
</dbReference>
<keyword evidence="4" id="KW-0963">Cytoplasm</keyword>
<dbReference type="InterPro" id="IPR001288">
    <property type="entry name" value="Translation_initiation_fac_3"/>
</dbReference>
<gene>
    <name evidence="4 9" type="primary">infC</name>
    <name evidence="9" type="ORF">GLIP_1526</name>
</gene>
<dbReference type="HAMAP" id="MF_00080">
    <property type="entry name" value="IF_3"/>
    <property type="match status" value="1"/>
</dbReference>
<dbReference type="Pfam" id="PF05198">
    <property type="entry name" value="IF3_N"/>
    <property type="match status" value="1"/>
</dbReference>
<dbReference type="GO" id="GO:0003743">
    <property type="term" value="F:translation initiation factor activity"/>
    <property type="evidence" value="ECO:0007669"/>
    <property type="project" value="UniProtKB-UniRule"/>
</dbReference>
<dbReference type="OrthoDB" id="9806014at2"/>
<keyword evidence="10" id="KW-1185">Reference proteome</keyword>
<dbReference type="SUPFAM" id="SSF55200">
    <property type="entry name" value="Translation initiation factor IF3, C-terminal domain"/>
    <property type="match status" value="1"/>
</dbReference>
<protein>
    <recommendedName>
        <fullName evidence="4 5">Translation initiation factor IF-3</fullName>
    </recommendedName>
</protein>
<accession>K6YS74</accession>
<dbReference type="Gene3D" id="3.30.110.10">
    <property type="entry name" value="Translation initiation factor 3 (IF-3), C-terminal domain"/>
    <property type="match status" value="1"/>
</dbReference>
<dbReference type="InterPro" id="IPR019814">
    <property type="entry name" value="Translation_initiation_fac_3_N"/>
</dbReference>
<feature type="domain" description="Translation initiation factor 3 N-terminal" evidence="8">
    <location>
        <begin position="20"/>
        <end position="89"/>
    </location>
</feature>
<evidence type="ECO:0000256" key="4">
    <source>
        <dbReference type="HAMAP-Rule" id="MF_00080"/>
    </source>
</evidence>
<comment type="subcellular location">
    <subcellularLocation>
        <location evidence="4 6">Cytoplasm</location>
    </subcellularLocation>
</comment>
<dbReference type="PANTHER" id="PTHR10938">
    <property type="entry name" value="TRANSLATION INITIATION FACTOR IF-3"/>
    <property type="match status" value="1"/>
</dbReference>
<dbReference type="PANTHER" id="PTHR10938:SF0">
    <property type="entry name" value="TRANSLATION INITIATION FACTOR IF-3, MITOCHONDRIAL"/>
    <property type="match status" value="1"/>
</dbReference>
<dbReference type="AlphaFoldDB" id="K6YS74"/>
<dbReference type="Gene3D" id="3.10.20.80">
    <property type="entry name" value="Translation initiation factor 3 (IF-3), N-terminal domain"/>
    <property type="match status" value="1"/>
</dbReference>
<dbReference type="NCBIfam" id="TIGR00168">
    <property type="entry name" value="infC"/>
    <property type="match status" value="1"/>
</dbReference>
<comment type="function">
    <text evidence="4 6">IF-3 binds to the 30S ribosomal subunit and shifts the equilibrium between 70S ribosomes and their 50S and 30S subunits in favor of the free subunits, thus enhancing the availability of 30S subunits on which protein synthesis initiation begins.</text>
</comment>
<dbReference type="InterPro" id="IPR036788">
    <property type="entry name" value="T_IF-3_C_sf"/>
</dbReference>
<evidence type="ECO:0000259" key="8">
    <source>
        <dbReference type="Pfam" id="PF05198"/>
    </source>
</evidence>
<evidence type="ECO:0000259" key="7">
    <source>
        <dbReference type="Pfam" id="PF00707"/>
    </source>
</evidence>
<feature type="domain" description="Translation initiation factor 3 C-terminal" evidence="7">
    <location>
        <begin position="96"/>
        <end position="181"/>
    </location>
</feature>
<dbReference type="EMBL" id="BAEN01000035">
    <property type="protein sequence ID" value="GAC14160.1"/>
    <property type="molecule type" value="Genomic_DNA"/>
</dbReference>
<dbReference type="GO" id="GO:0005829">
    <property type="term" value="C:cytosol"/>
    <property type="evidence" value="ECO:0007669"/>
    <property type="project" value="TreeGrafter"/>
</dbReference>
<comment type="caution">
    <text evidence="9">The sequence shown here is derived from an EMBL/GenBank/DDBJ whole genome shotgun (WGS) entry which is preliminary data.</text>
</comment>
<dbReference type="InterPro" id="IPR019815">
    <property type="entry name" value="Translation_initiation_fac_3_C"/>
</dbReference>
<evidence type="ECO:0000256" key="1">
    <source>
        <dbReference type="ARBA" id="ARBA00005439"/>
    </source>
</evidence>
<sequence length="184" mass="20905">MEERHIKGANNKAQGDKANINEEITATEVRLIGKEGEQLGIVSLSEAQTLADQASLDLVEISPNAEPPVCKVMDYGKFLFEKSKAQKEQKKKQKQIQVKEIKFRPGTDEGDYQVKLRNLRRFLEGGDKAKVTIRFRGREMAHQEIGIEQLKRVRADLEDIANCESFPNRVEGRQMIMVLAPIKK</sequence>
<dbReference type="FunFam" id="3.10.20.80:FF:000001">
    <property type="entry name" value="Translation initiation factor IF-3"/>
    <property type="match status" value="1"/>
</dbReference>
<dbReference type="STRING" id="1127673.GLIP_1526"/>
<dbReference type="FunFam" id="3.30.110.10:FF:000001">
    <property type="entry name" value="Translation initiation factor IF-3"/>
    <property type="match status" value="1"/>
</dbReference>
<reference evidence="9 10" key="1">
    <citation type="journal article" date="2017" name="Antonie Van Leeuwenhoek">
        <title>Rhizobium rhizosphaerae sp. nov., a novel species isolated from rice rhizosphere.</title>
        <authorList>
            <person name="Zhao J.J."/>
            <person name="Zhang J."/>
            <person name="Zhang R.J."/>
            <person name="Zhang C.W."/>
            <person name="Yin H.Q."/>
            <person name="Zhang X.X."/>
        </authorList>
    </citation>
    <scope>NUCLEOTIDE SEQUENCE [LARGE SCALE GENOMIC DNA]</scope>
    <source>
        <strain evidence="9 10">E3</strain>
    </source>
</reference>
<dbReference type="InterPro" id="IPR019813">
    <property type="entry name" value="Translation_initiation_fac3_CS"/>
</dbReference>
<evidence type="ECO:0000256" key="3">
    <source>
        <dbReference type="ARBA" id="ARBA00022917"/>
    </source>
</evidence>
<evidence type="ECO:0000256" key="5">
    <source>
        <dbReference type="NCBIfam" id="TIGR00168"/>
    </source>
</evidence>
<dbReference type="GO" id="GO:0043022">
    <property type="term" value="F:ribosome binding"/>
    <property type="evidence" value="ECO:0007669"/>
    <property type="project" value="UniProtKB-ARBA"/>
</dbReference>
<dbReference type="SUPFAM" id="SSF54364">
    <property type="entry name" value="Translation initiation factor IF3, N-terminal domain"/>
    <property type="match status" value="1"/>
</dbReference>